<keyword evidence="6" id="KW-1185">Reference proteome</keyword>
<dbReference type="CDD" id="cd13634">
    <property type="entry name" value="PBP2_Sco4506"/>
    <property type="match status" value="1"/>
</dbReference>
<evidence type="ECO:0000256" key="4">
    <source>
        <dbReference type="HAMAP-Rule" id="MF_00995"/>
    </source>
</evidence>
<protein>
    <recommendedName>
        <fullName evidence="4">Chorismate dehydratase</fullName>
        <ecNumber evidence="4">4.2.1.151</ecNumber>
    </recommendedName>
    <alternativeName>
        <fullName evidence="4">Menaquinone biosynthetic enzyme MqnA</fullName>
    </alternativeName>
</protein>
<dbReference type="GO" id="GO:0016836">
    <property type="term" value="F:hydro-lyase activity"/>
    <property type="evidence" value="ECO:0007669"/>
    <property type="project" value="UniProtKB-UniRule"/>
</dbReference>
<dbReference type="Pfam" id="PF02621">
    <property type="entry name" value="VitK2_biosynth"/>
    <property type="match status" value="1"/>
</dbReference>
<comment type="similarity">
    <text evidence="4">Belongs to the MqnA/MqnD family. MqnA subfamily.</text>
</comment>
<accession>A0A1G7AS63</accession>
<dbReference type="EMBL" id="FNAQ01000004">
    <property type="protein sequence ID" value="SDE17643.1"/>
    <property type="molecule type" value="Genomic_DNA"/>
</dbReference>
<evidence type="ECO:0000313" key="5">
    <source>
        <dbReference type="EMBL" id="SDE17643.1"/>
    </source>
</evidence>
<dbReference type="PANTHER" id="PTHR37690:SF1">
    <property type="entry name" value="CHORISMATE DEHYDRATASE"/>
    <property type="match status" value="1"/>
</dbReference>
<dbReference type="Gene3D" id="3.40.190.10">
    <property type="entry name" value="Periplasmic binding protein-like II"/>
    <property type="match status" value="2"/>
</dbReference>
<comment type="function">
    <text evidence="4">Catalyzes the dehydration of chorismate into 3-[(1-carboxyvinyl)oxy]benzoate, a step in the biosynthesis of menaquinone (MK, vitamin K2).</text>
</comment>
<dbReference type="AlphaFoldDB" id="A0A1G7AS63"/>
<dbReference type="UniPathway" id="UPA00079"/>
<dbReference type="EC" id="4.2.1.151" evidence="4"/>
<sequence length="306" mass="34553">MKRPVKGLFPWRRRAGTPAFLNNMNALRLGHIDYLNCVPFFHYLRSTGFLGAVERGVPAQLNARLAQGVLDASPSSCFEYARDPERYVLLPGHSISAFGPVQSVLFFSPRPLSALENQRLYLTGESATSVNLLRVLLHEFYGWRQIDTEVPRQPVEDLLAQGKAGLLIGDRALRARRQGGVGICYDLAQLWVEHTGLPFVFALWIVRRDLMTRQLAALQQLSGQLHQARQHAFADLTHLARQYASEHDWIAPAELENYWRAMSYDLAEDHLAGLELFFTLCQRHGLLPHQVPLRFVPAADSAAQFS</sequence>
<dbReference type="GO" id="GO:0009234">
    <property type="term" value="P:menaquinone biosynthetic process"/>
    <property type="evidence" value="ECO:0007669"/>
    <property type="project" value="UniProtKB-UniRule"/>
</dbReference>
<comment type="catalytic activity">
    <reaction evidence="4">
        <text>chorismate = 3-[(1-carboxyvinyl)-oxy]benzoate + H2O</text>
        <dbReference type="Rhea" id="RHEA:40051"/>
        <dbReference type="ChEBI" id="CHEBI:15377"/>
        <dbReference type="ChEBI" id="CHEBI:29748"/>
        <dbReference type="ChEBI" id="CHEBI:76981"/>
        <dbReference type="EC" id="4.2.1.151"/>
    </reaction>
</comment>
<dbReference type="STRING" id="57664.SAMN05661003_104179"/>
<name>A0A1G7AS63_9BACT</name>
<reference evidence="6" key="1">
    <citation type="submission" date="2016-10" db="EMBL/GenBank/DDBJ databases">
        <authorList>
            <person name="Varghese N."/>
            <person name="Submissions S."/>
        </authorList>
    </citation>
    <scope>NUCLEOTIDE SEQUENCE [LARGE SCALE GENOMIC DNA]</scope>
    <source>
        <strain evidence="6">DSM 8987</strain>
    </source>
</reference>
<dbReference type="Proteomes" id="UP000243205">
    <property type="component" value="Unassembled WGS sequence"/>
</dbReference>
<dbReference type="InterPro" id="IPR030868">
    <property type="entry name" value="MqnA"/>
</dbReference>
<evidence type="ECO:0000313" key="6">
    <source>
        <dbReference type="Proteomes" id="UP000243205"/>
    </source>
</evidence>
<evidence type="ECO:0000256" key="1">
    <source>
        <dbReference type="ARBA" id="ARBA00004863"/>
    </source>
</evidence>
<dbReference type="OrthoDB" id="9810112at2"/>
<dbReference type="PANTHER" id="PTHR37690">
    <property type="entry name" value="CHORISMATE DEHYDRATASE"/>
    <property type="match status" value="1"/>
</dbReference>
<gene>
    <name evidence="4" type="primary">mqnA</name>
    <name evidence="5" type="ORF">SAMN05661003_104179</name>
</gene>
<keyword evidence="2 4" id="KW-0474">Menaquinone biosynthesis</keyword>
<comment type="pathway">
    <text evidence="1 4">Quinol/quinone metabolism; menaquinone biosynthesis.</text>
</comment>
<dbReference type="SUPFAM" id="SSF53850">
    <property type="entry name" value="Periplasmic binding protein-like II"/>
    <property type="match status" value="1"/>
</dbReference>
<evidence type="ECO:0000256" key="2">
    <source>
        <dbReference type="ARBA" id="ARBA00022428"/>
    </source>
</evidence>
<organism evidence="5 6">
    <name type="scientific">Desulfuromonas thiophila</name>
    <dbReference type="NCBI Taxonomy" id="57664"/>
    <lineage>
        <taxon>Bacteria</taxon>
        <taxon>Pseudomonadati</taxon>
        <taxon>Thermodesulfobacteriota</taxon>
        <taxon>Desulfuromonadia</taxon>
        <taxon>Desulfuromonadales</taxon>
        <taxon>Desulfuromonadaceae</taxon>
        <taxon>Desulfuromonas</taxon>
    </lineage>
</organism>
<keyword evidence="3 4" id="KW-0456">Lyase</keyword>
<dbReference type="InterPro" id="IPR003773">
    <property type="entry name" value="Menaquinone_biosynth"/>
</dbReference>
<proteinExistence type="inferred from homology"/>
<dbReference type="HAMAP" id="MF_00995">
    <property type="entry name" value="MqnA"/>
    <property type="match status" value="1"/>
</dbReference>
<evidence type="ECO:0000256" key="3">
    <source>
        <dbReference type="ARBA" id="ARBA00023239"/>
    </source>
</evidence>